<feature type="region of interest" description="Disordered" evidence="7">
    <location>
        <begin position="35"/>
        <end position="72"/>
    </location>
</feature>
<dbReference type="Gene3D" id="3.40.1090.10">
    <property type="entry name" value="Cytosolic phospholipase A2 catalytic domain"/>
    <property type="match status" value="1"/>
</dbReference>
<gene>
    <name evidence="9" type="ORF">NSK_005765</name>
</gene>
<evidence type="ECO:0000313" key="9">
    <source>
        <dbReference type="EMBL" id="TFJ82940.1"/>
    </source>
</evidence>
<keyword evidence="3 6" id="KW-0378">Hydrolase</keyword>
<comment type="caution">
    <text evidence="9">The sequence shown here is derived from an EMBL/GenBank/DDBJ whole genome shotgun (WGS) entry which is preliminary data.</text>
</comment>
<keyword evidence="2" id="KW-0732">Signal</keyword>
<keyword evidence="4 6" id="KW-0443">Lipid metabolism</keyword>
<dbReference type="GO" id="GO:0004622">
    <property type="term" value="F:phosphatidylcholine lysophospholipase activity"/>
    <property type="evidence" value="ECO:0007669"/>
    <property type="project" value="UniProtKB-EC"/>
</dbReference>
<evidence type="ECO:0000313" key="10">
    <source>
        <dbReference type="Proteomes" id="UP000355283"/>
    </source>
</evidence>
<organism evidence="9 10">
    <name type="scientific">Nannochloropsis salina CCMP1776</name>
    <dbReference type="NCBI Taxonomy" id="1027361"/>
    <lineage>
        <taxon>Eukaryota</taxon>
        <taxon>Sar</taxon>
        <taxon>Stramenopiles</taxon>
        <taxon>Ochrophyta</taxon>
        <taxon>Eustigmatophyceae</taxon>
        <taxon>Eustigmatales</taxon>
        <taxon>Monodopsidaceae</taxon>
        <taxon>Microchloropsis</taxon>
        <taxon>Microchloropsis salina</taxon>
    </lineage>
</organism>
<evidence type="ECO:0000259" key="8">
    <source>
        <dbReference type="PROSITE" id="PS51210"/>
    </source>
</evidence>
<keyword evidence="5" id="KW-0325">Glycoprotein</keyword>
<dbReference type="InterPro" id="IPR016035">
    <property type="entry name" value="Acyl_Trfase/lysoPLipase"/>
</dbReference>
<dbReference type="AlphaFoldDB" id="A0A4D9CUP3"/>
<keyword evidence="10" id="KW-1185">Reference proteome</keyword>
<evidence type="ECO:0000256" key="1">
    <source>
        <dbReference type="ARBA" id="ARBA00013274"/>
    </source>
</evidence>
<reference evidence="9 10" key="1">
    <citation type="submission" date="2019-01" db="EMBL/GenBank/DDBJ databases">
        <title>Nuclear Genome Assembly of the Microalgal Biofuel strain Nannochloropsis salina CCMP1776.</title>
        <authorList>
            <person name="Hovde B."/>
        </authorList>
    </citation>
    <scope>NUCLEOTIDE SEQUENCE [LARGE SCALE GENOMIC DNA]</scope>
    <source>
        <strain evidence="9 10">CCMP1776</strain>
    </source>
</reference>
<proteinExistence type="predicted"/>
<dbReference type="OrthoDB" id="4084751at2759"/>
<sequence>MFALEASQDGKIRLRLDMNKTPLYANLRGGEDTRKARAISDSSQDVLSSRGVDRSKELSSSVQSGKSDDESLRALLARETTSSGATVLREELTFETQNFAADDYIQDYAIIFEAQVGTPLRMDVTVVPLVTRDGEPSLSLGTAKSMVCLPGSAEQGLSNIDAGIPKRVSAETACPVFPMRADSQSRVLDSDSFEGLHPEEKEWVEQRMLKTGPKLAEFLEQNVPSLAVSTPPNLKVAITVSGGGKRSVFNGGGVLAGLAEAGVLDLATWISGASGGSWLLGGLYENSMQKDGLDVDSFFAERDMEMGKSLFDGTFSANDVLTNLGVNGWFIPTVKPFKTQPSAAATSASIMCQTELKFQSPAIKPLQTKTYAFAEYWGRAVAFQLLAQDGGLGTTMSGLLNHNLLADHNAPLPFMLIQTDQGEVPYFLEVSPFDSQAADPQELFSTAETKVVDGGVTYNDPLWPFITPTRKADVAIVIDQGGADGDPPLSMAPPATCAADGAGICAIGSSSDEGLSNTCCNTCVSVPGFGCWPTSDMSQNNLFRLSSYSDEHTLPADILTANQEASTLTSKVSFFGCREPNVTAIVYIPNRVVSSAKGGFSALRGSMEPNDYFDLLGGTPLSASDIHDVVQNGKDQVGGPDFNRCVACLFAASLPENNRETFWDATSDCTDCIETYCQPL</sequence>
<evidence type="ECO:0000256" key="2">
    <source>
        <dbReference type="ARBA" id="ARBA00022729"/>
    </source>
</evidence>
<dbReference type="GO" id="GO:0004623">
    <property type="term" value="F:phospholipase A2 activity"/>
    <property type="evidence" value="ECO:0007669"/>
    <property type="project" value="TreeGrafter"/>
</dbReference>
<dbReference type="Proteomes" id="UP000355283">
    <property type="component" value="Unassembled WGS sequence"/>
</dbReference>
<dbReference type="PANTHER" id="PTHR10728">
    <property type="entry name" value="CYTOSOLIC PHOSPHOLIPASE A2"/>
    <property type="match status" value="1"/>
</dbReference>
<dbReference type="Pfam" id="PF01735">
    <property type="entry name" value="PLA2_B"/>
    <property type="match status" value="1"/>
</dbReference>
<dbReference type="PROSITE" id="PS51210">
    <property type="entry name" value="PLA2C"/>
    <property type="match status" value="1"/>
</dbReference>
<feature type="domain" description="PLA2c" evidence="8">
    <location>
        <begin position="182"/>
        <end position="416"/>
    </location>
</feature>
<protein>
    <recommendedName>
        <fullName evidence="1">lysophospholipase</fullName>
        <ecNumber evidence="1">3.1.1.5</ecNumber>
    </recommendedName>
</protein>
<dbReference type="EC" id="3.1.1.5" evidence="1"/>
<evidence type="ECO:0000256" key="5">
    <source>
        <dbReference type="ARBA" id="ARBA00023180"/>
    </source>
</evidence>
<evidence type="ECO:0000256" key="3">
    <source>
        <dbReference type="ARBA" id="ARBA00022801"/>
    </source>
</evidence>
<dbReference type="GO" id="GO:0005829">
    <property type="term" value="C:cytosol"/>
    <property type="evidence" value="ECO:0007669"/>
    <property type="project" value="TreeGrafter"/>
</dbReference>
<dbReference type="EMBL" id="SDOX01000086">
    <property type="protein sequence ID" value="TFJ82940.1"/>
    <property type="molecule type" value="Genomic_DNA"/>
</dbReference>
<accession>A0A4D9CUP3</accession>
<dbReference type="SUPFAM" id="SSF52151">
    <property type="entry name" value="FabD/lysophospholipase-like"/>
    <property type="match status" value="1"/>
</dbReference>
<evidence type="ECO:0000256" key="4">
    <source>
        <dbReference type="ARBA" id="ARBA00023098"/>
    </source>
</evidence>
<name>A0A4D9CUP3_9STRA</name>
<dbReference type="PANTHER" id="PTHR10728:SF33">
    <property type="entry name" value="LYSOPHOSPHOLIPASE 1-RELATED"/>
    <property type="match status" value="1"/>
</dbReference>
<evidence type="ECO:0000256" key="6">
    <source>
        <dbReference type="PROSITE-ProRule" id="PRU00555"/>
    </source>
</evidence>
<dbReference type="GO" id="GO:0046475">
    <property type="term" value="P:glycerophospholipid catabolic process"/>
    <property type="evidence" value="ECO:0007669"/>
    <property type="project" value="TreeGrafter"/>
</dbReference>
<dbReference type="InterPro" id="IPR002642">
    <property type="entry name" value="LysoPLipase_cat_dom"/>
</dbReference>
<dbReference type="SMART" id="SM00022">
    <property type="entry name" value="PLAc"/>
    <property type="match status" value="1"/>
</dbReference>
<keyword evidence="6" id="KW-0442">Lipid degradation</keyword>
<evidence type="ECO:0000256" key="7">
    <source>
        <dbReference type="SAM" id="MobiDB-lite"/>
    </source>
</evidence>